<dbReference type="InterPro" id="IPR000644">
    <property type="entry name" value="CBS_dom"/>
</dbReference>
<evidence type="ECO:0000259" key="2">
    <source>
        <dbReference type="PROSITE" id="PS51371"/>
    </source>
</evidence>
<dbReference type="SUPFAM" id="SSF54631">
    <property type="entry name" value="CBS-domain pair"/>
    <property type="match status" value="1"/>
</dbReference>
<protein>
    <submittedName>
        <fullName evidence="3">Acetoin utilization acub protein</fullName>
    </submittedName>
</protein>
<dbReference type="Pfam" id="PF00571">
    <property type="entry name" value="CBS"/>
    <property type="match status" value="2"/>
</dbReference>
<organism evidence="3">
    <name type="scientific">hydrocarbon metagenome</name>
    <dbReference type="NCBI Taxonomy" id="938273"/>
    <lineage>
        <taxon>unclassified sequences</taxon>
        <taxon>metagenomes</taxon>
        <taxon>ecological metagenomes</taxon>
    </lineage>
</organism>
<dbReference type="PANTHER" id="PTHR43080">
    <property type="entry name" value="CBS DOMAIN-CONTAINING PROTEIN CBSX3, MITOCHONDRIAL"/>
    <property type="match status" value="1"/>
</dbReference>
<feature type="domain" description="CBS" evidence="2">
    <location>
        <begin position="82"/>
        <end position="138"/>
    </location>
</feature>
<keyword evidence="1" id="KW-0129">CBS domain</keyword>
<evidence type="ECO:0000256" key="1">
    <source>
        <dbReference type="ARBA" id="ARBA00023122"/>
    </source>
</evidence>
<dbReference type="Gene3D" id="3.10.580.10">
    <property type="entry name" value="CBS-domain"/>
    <property type="match status" value="1"/>
</dbReference>
<dbReference type="SMART" id="SM00116">
    <property type="entry name" value="CBS"/>
    <property type="match status" value="2"/>
</dbReference>
<gene>
    <name evidence="3" type="ORF">ASZ90_001056</name>
</gene>
<dbReference type="EMBL" id="LNQE01000137">
    <property type="protein sequence ID" value="KUG29063.1"/>
    <property type="molecule type" value="Genomic_DNA"/>
</dbReference>
<evidence type="ECO:0000313" key="3">
    <source>
        <dbReference type="EMBL" id="KUG29063.1"/>
    </source>
</evidence>
<comment type="caution">
    <text evidence="3">The sequence shown here is derived from an EMBL/GenBank/DDBJ whole genome shotgun (WGS) entry which is preliminary data.</text>
</comment>
<sequence>MLIKDWMTKEPVVAKAGTSIMKAAKLMKENKIRRLPVVDDDGRLVGMLSDRDIKEASPSKATTLDMHELYYLLSEIKAGDIMTKKPLAITPDEPVERAAVIMMRNRIGGLPVVDEGGKVVGIITDSDVFKVLISITGVLTGGVQLAFNLPNAEGGLKTVLDDLKAQGCRIMSILTSYPPAEQDNRHVYIRIQDMADAPLHTLVDMLKAKYELLYWARDNA</sequence>
<dbReference type="CDD" id="cd04584">
    <property type="entry name" value="CBS_pair_AcuB_like"/>
    <property type="match status" value="1"/>
</dbReference>
<name>A0A0W8G7F0_9ZZZZ</name>
<proteinExistence type="predicted"/>
<reference evidence="3" key="1">
    <citation type="journal article" date="2015" name="Proc. Natl. Acad. Sci. U.S.A.">
        <title>Networks of energetic and metabolic interactions define dynamics in microbial communities.</title>
        <authorList>
            <person name="Embree M."/>
            <person name="Liu J.K."/>
            <person name="Al-Bassam M.M."/>
            <person name="Zengler K."/>
        </authorList>
    </citation>
    <scope>NUCLEOTIDE SEQUENCE</scope>
</reference>
<dbReference type="InterPro" id="IPR046342">
    <property type="entry name" value="CBS_dom_sf"/>
</dbReference>
<dbReference type="PANTHER" id="PTHR43080:SF2">
    <property type="entry name" value="CBS DOMAIN-CONTAINING PROTEIN"/>
    <property type="match status" value="1"/>
</dbReference>
<dbReference type="InterPro" id="IPR051257">
    <property type="entry name" value="Diverse_CBS-Domain"/>
</dbReference>
<accession>A0A0W8G7F0</accession>
<dbReference type="AlphaFoldDB" id="A0A0W8G7F0"/>
<dbReference type="PROSITE" id="PS51371">
    <property type="entry name" value="CBS"/>
    <property type="match status" value="2"/>
</dbReference>
<feature type="domain" description="CBS" evidence="2">
    <location>
        <begin position="7"/>
        <end position="66"/>
    </location>
</feature>